<dbReference type="Gene3D" id="3.30.360.10">
    <property type="entry name" value="Dihydrodipicolinate Reductase, domain 2"/>
    <property type="match status" value="1"/>
</dbReference>
<feature type="domain" description="Gfo/Idh/MocA-like oxidoreductase C-terminal" evidence="4">
    <location>
        <begin position="130"/>
        <end position="335"/>
    </location>
</feature>
<dbReference type="Proteomes" id="UP001501009">
    <property type="component" value="Unassembled WGS sequence"/>
</dbReference>
<accession>A0ABP7HNI8</accession>
<proteinExistence type="inferred from homology"/>
<feature type="domain" description="Gfo/Idh/MocA-like oxidoreductase N-terminal" evidence="3">
    <location>
        <begin position="1"/>
        <end position="117"/>
    </location>
</feature>
<dbReference type="PANTHER" id="PTHR43708:SF5">
    <property type="entry name" value="CONSERVED EXPRESSED OXIDOREDUCTASE (EUROFUNG)-RELATED"/>
    <property type="match status" value="1"/>
</dbReference>
<gene>
    <name evidence="5" type="ORF">GCM10022403_034800</name>
</gene>
<comment type="caution">
    <text evidence="5">The sequence shown here is derived from an EMBL/GenBank/DDBJ whole genome shotgun (WGS) entry which is preliminary data.</text>
</comment>
<evidence type="ECO:0000256" key="2">
    <source>
        <dbReference type="ARBA" id="ARBA00023002"/>
    </source>
</evidence>
<dbReference type="Gene3D" id="3.40.50.720">
    <property type="entry name" value="NAD(P)-binding Rossmann-like Domain"/>
    <property type="match status" value="1"/>
</dbReference>
<dbReference type="InterPro" id="IPR004104">
    <property type="entry name" value="Gfo/Idh/MocA-like_OxRdtase_C"/>
</dbReference>
<dbReference type="RefSeq" id="WP_275780126.1">
    <property type="nucleotide sequence ID" value="NZ_BAABDE010000016.1"/>
</dbReference>
<evidence type="ECO:0000313" key="6">
    <source>
        <dbReference type="Proteomes" id="UP001501009"/>
    </source>
</evidence>
<keyword evidence="2" id="KW-0560">Oxidoreductase</keyword>
<name>A0ABP7HNI8_9ACTN</name>
<dbReference type="SUPFAM" id="SSF51735">
    <property type="entry name" value="NAD(P)-binding Rossmann-fold domains"/>
    <property type="match status" value="1"/>
</dbReference>
<protein>
    <submittedName>
        <fullName evidence="5">Gfo/Idh/MocA family oxidoreductase</fullName>
    </submittedName>
</protein>
<dbReference type="InterPro" id="IPR051317">
    <property type="entry name" value="Gfo/Idh/MocA_oxidoreduct"/>
</dbReference>
<evidence type="ECO:0000313" key="5">
    <source>
        <dbReference type="EMBL" id="GAA3797982.1"/>
    </source>
</evidence>
<dbReference type="EMBL" id="BAABDE010000016">
    <property type="protein sequence ID" value="GAA3797982.1"/>
    <property type="molecule type" value="Genomic_DNA"/>
</dbReference>
<reference evidence="6" key="1">
    <citation type="journal article" date="2019" name="Int. J. Syst. Evol. Microbiol.">
        <title>The Global Catalogue of Microorganisms (GCM) 10K type strain sequencing project: providing services to taxonomists for standard genome sequencing and annotation.</title>
        <authorList>
            <consortium name="The Broad Institute Genomics Platform"/>
            <consortium name="The Broad Institute Genome Sequencing Center for Infectious Disease"/>
            <person name="Wu L."/>
            <person name="Ma J."/>
        </authorList>
    </citation>
    <scope>NUCLEOTIDE SEQUENCE [LARGE SCALE GENOMIC DNA]</scope>
    <source>
        <strain evidence="6">JCM 17138</strain>
    </source>
</reference>
<evidence type="ECO:0000259" key="4">
    <source>
        <dbReference type="Pfam" id="PF02894"/>
    </source>
</evidence>
<keyword evidence="6" id="KW-1185">Reference proteome</keyword>
<dbReference type="SUPFAM" id="SSF55347">
    <property type="entry name" value="Glyceraldehyde-3-phosphate dehydrogenase-like, C-terminal domain"/>
    <property type="match status" value="1"/>
</dbReference>
<organism evidence="5 6">
    <name type="scientific">Streptomyces coacervatus</name>
    <dbReference type="NCBI Taxonomy" id="647381"/>
    <lineage>
        <taxon>Bacteria</taxon>
        <taxon>Bacillati</taxon>
        <taxon>Actinomycetota</taxon>
        <taxon>Actinomycetes</taxon>
        <taxon>Kitasatosporales</taxon>
        <taxon>Streptomycetaceae</taxon>
        <taxon>Streptomyces</taxon>
    </lineage>
</organism>
<comment type="similarity">
    <text evidence="1">Belongs to the Gfo/Idh/MocA family.</text>
</comment>
<evidence type="ECO:0000256" key="1">
    <source>
        <dbReference type="ARBA" id="ARBA00010928"/>
    </source>
</evidence>
<sequence length="343" mass="36933">MRVGIIGAGGIGRMHAKAVTAAEEADLAGVYDVDPDRAQTLARLVGTTAFASPEDLYAASTGVVVASPNRTHAEHARQAIAHGTSVLCEKPMAVSLTQAAEMRTRAMEANGVCAVGFNYRYLPVMRELRTRIESGELGRILHVNVAFKRTSALTRKQFTWRDGLQERFTSGALGDLGVHLIDLLYFLFSSPVDLPNCQVALQTKVATKGSRQVKVDDHTFVSGRLANGPSFTLTASKSSKPEEAGLTLSVTGGLGDFSYNSQDGPVFHLRTGVDWEQLKALGTSYLEDPSGEVAGWADTFLAQLHDWTAAVTTSAQMGTLADFEDGYRAQRVLEELLRTGGRL</sequence>
<dbReference type="InterPro" id="IPR036291">
    <property type="entry name" value="NAD(P)-bd_dom_sf"/>
</dbReference>
<dbReference type="InterPro" id="IPR000683">
    <property type="entry name" value="Gfo/Idh/MocA-like_OxRdtase_N"/>
</dbReference>
<dbReference type="PANTHER" id="PTHR43708">
    <property type="entry name" value="CONSERVED EXPRESSED OXIDOREDUCTASE (EUROFUNG)"/>
    <property type="match status" value="1"/>
</dbReference>
<evidence type="ECO:0000259" key="3">
    <source>
        <dbReference type="Pfam" id="PF01408"/>
    </source>
</evidence>
<dbReference type="Pfam" id="PF02894">
    <property type="entry name" value="GFO_IDH_MocA_C"/>
    <property type="match status" value="1"/>
</dbReference>
<dbReference type="Pfam" id="PF01408">
    <property type="entry name" value="GFO_IDH_MocA"/>
    <property type="match status" value="1"/>
</dbReference>